<dbReference type="EMBL" id="OVEO01000011">
    <property type="protein sequence ID" value="SPQ99315.1"/>
    <property type="molecule type" value="Genomic_DNA"/>
</dbReference>
<accession>A0A3P3YGN2</accession>
<gene>
    <name evidence="2" type="ORF">PLBR_LOCUS6530</name>
</gene>
<protein>
    <submittedName>
        <fullName evidence="2">Uncharacterized protein</fullName>
    </submittedName>
</protein>
<organism evidence="2 3">
    <name type="scientific">Plasmodiophora brassicae</name>
    <name type="common">Clubroot disease agent</name>
    <dbReference type="NCBI Taxonomy" id="37360"/>
    <lineage>
        <taxon>Eukaryota</taxon>
        <taxon>Sar</taxon>
        <taxon>Rhizaria</taxon>
        <taxon>Endomyxa</taxon>
        <taxon>Phytomyxea</taxon>
        <taxon>Plasmodiophorida</taxon>
        <taxon>Plasmodiophoridae</taxon>
        <taxon>Plasmodiophora</taxon>
    </lineage>
</organism>
<reference evidence="2 3" key="1">
    <citation type="submission" date="2018-03" db="EMBL/GenBank/DDBJ databases">
        <authorList>
            <person name="Fogelqvist J."/>
        </authorList>
    </citation>
    <scope>NUCLEOTIDE SEQUENCE [LARGE SCALE GENOMIC DNA]</scope>
</reference>
<evidence type="ECO:0000313" key="3">
    <source>
        <dbReference type="Proteomes" id="UP000290189"/>
    </source>
</evidence>
<proteinExistence type="predicted"/>
<feature type="region of interest" description="Disordered" evidence="1">
    <location>
        <begin position="1"/>
        <end position="36"/>
    </location>
</feature>
<keyword evidence="2" id="KW-0496">Mitochondrion</keyword>
<name>A0A3P3YGN2_PLABS</name>
<geneLocation type="mitochondrion" evidence="2"/>
<sequence>MTSNGCAAKLSHSSTCCGSSEPTSSGDDANTNFTGRPETSTVGMKAFVVAMMAIGAVAAGSAPSDCDLGTCLSVDCKSSDCFASSNWPTDSSQKVSPGICSAFTSCMDAKPAGCYFGATAAMSYEQWCGKTVPSQRCHTFPDGHLDSYNTLSCYKSTGTTSAATAPASGPLSLVLWTLTCIAVLVVPLNQP</sequence>
<evidence type="ECO:0000313" key="2">
    <source>
        <dbReference type="EMBL" id="SPQ99315.1"/>
    </source>
</evidence>
<dbReference type="Proteomes" id="UP000290189">
    <property type="component" value="Unassembled WGS sequence"/>
</dbReference>
<evidence type="ECO:0000256" key="1">
    <source>
        <dbReference type="SAM" id="MobiDB-lite"/>
    </source>
</evidence>
<dbReference type="AlphaFoldDB" id="A0A3P3YGN2"/>